<gene>
    <name evidence="18" type="ORF">A2642_00075</name>
</gene>
<keyword evidence="7 13" id="KW-0479">Metal-binding</keyword>
<dbReference type="GO" id="GO:0008835">
    <property type="term" value="F:diaminohydroxyphosphoribosylaminopyrimidine deaminase activity"/>
    <property type="evidence" value="ECO:0007669"/>
    <property type="project" value="UniProtKB-EC"/>
</dbReference>
<comment type="caution">
    <text evidence="18">The sequence shown here is derived from an EMBL/GenBank/DDBJ whole genome shotgun (WGS) entry which is preliminary data.</text>
</comment>
<evidence type="ECO:0000256" key="12">
    <source>
        <dbReference type="ARBA" id="ARBA00023268"/>
    </source>
</evidence>
<evidence type="ECO:0000256" key="6">
    <source>
        <dbReference type="ARBA" id="ARBA00022619"/>
    </source>
</evidence>
<feature type="binding site" evidence="15">
    <location>
        <position position="213"/>
    </location>
    <ligand>
        <name>substrate</name>
    </ligand>
</feature>
<dbReference type="SUPFAM" id="SSF53927">
    <property type="entry name" value="Cytidine deaminase-like"/>
    <property type="match status" value="1"/>
</dbReference>
<evidence type="ECO:0000256" key="8">
    <source>
        <dbReference type="ARBA" id="ARBA00022801"/>
    </source>
</evidence>
<name>A0A1F6VAE5_9BACT</name>
<dbReference type="GO" id="GO:0008703">
    <property type="term" value="F:5-amino-6-(5-phosphoribosylamino)uracil reductase activity"/>
    <property type="evidence" value="ECO:0007669"/>
    <property type="project" value="UniProtKB-EC"/>
</dbReference>
<dbReference type="InterPro" id="IPR050765">
    <property type="entry name" value="Riboflavin_Biosynth_HTPR"/>
</dbReference>
<feature type="binding site" evidence="16">
    <location>
        <position position="79"/>
    </location>
    <ligand>
        <name>Zn(2+)</name>
        <dbReference type="ChEBI" id="CHEBI:29105"/>
        <note>catalytic</note>
    </ligand>
</feature>
<dbReference type="InterPro" id="IPR002734">
    <property type="entry name" value="RibDG_C"/>
</dbReference>
<dbReference type="EMBL" id="MFTJ01000007">
    <property type="protein sequence ID" value="OGI66602.1"/>
    <property type="molecule type" value="Genomic_DNA"/>
</dbReference>
<evidence type="ECO:0000256" key="7">
    <source>
        <dbReference type="ARBA" id="ARBA00022723"/>
    </source>
</evidence>
<comment type="catalytic activity">
    <reaction evidence="13">
        <text>5-amino-6-(5-phospho-D-ribitylamino)uracil + NADP(+) = 5-amino-6-(5-phospho-D-ribosylamino)uracil + NADPH + H(+)</text>
        <dbReference type="Rhea" id="RHEA:17845"/>
        <dbReference type="ChEBI" id="CHEBI:15378"/>
        <dbReference type="ChEBI" id="CHEBI:57783"/>
        <dbReference type="ChEBI" id="CHEBI:58349"/>
        <dbReference type="ChEBI" id="CHEBI:58421"/>
        <dbReference type="ChEBI" id="CHEBI:58453"/>
        <dbReference type="EC" id="1.1.1.193"/>
    </reaction>
</comment>
<reference evidence="18 19" key="1">
    <citation type="journal article" date="2016" name="Nat. Commun.">
        <title>Thousands of microbial genomes shed light on interconnected biogeochemical processes in an aquifer system.</title>
        <authorList>
            <person name="Anantharaman K."/>
            <person name="Brown C.T."/>
            <person name="Hug L.A."/>
            <person name="Sharon I."/>
            <person name="Castelle C.J."/>
            <person name="Probst A.J."/>
            <person name="Thomas B.C."/>
            <person name="Singh A."/>
            <person name="Wilkins M.J."/>
            <person name="Karaoz U."/>
            <person name="Brodie E.L."/>
            <person name="Williams K.H."/>
            <person name="Hubbard S.S."/>
            <person name="Banfield J.F."/>
        </authorList>
    </citation>
    <scope>NUCLEOTIDE SEQUENCE [LARGE SCALE GENOMIC DNA]</scope>
</reference>
<dbReference type="CDD" id="cd01284">
    <property type="entry name" value="Riboflavin_deaminase-reductase"/>
    <property type="match status" value="1"/>
</dbReference>
<dbReference type="UniPathway" id="UPA00275">
    <property type="reaction ID" value="UER00401"/>
</dbReference>
<evidence type="ECO:0000256" key="3">
    <source>
        <dbReference type="ARBA" id="ARBA00004910"/>
    </source>
</evidence>
<evidence type="ECO:0000313" key="18">
    <source>
        <dbReference type="EMBL" id="OGI66602.1"/>
    </source>
</evidence>
<feature type="binding site" evidence="15">
    <location>
        <position position="193"/>
    </location>
    <ligand>
        <name>substrate</name>
    </ligand>
</feature>
<dbReference type="Gene3D" id="3.40.430.10">
    <property type="entry name" value="Dihydrofolate Reductase, subunit A"/>
    <property type="match status" value="1"/>
</dbReference>
<feature type="binding site" evidence="15">
    <location>
        <position position="205"/>
    </location>
    <ligand>
        <name>NADP(+)</name>
        <dbReference type="ChEBI" id="CHEBI:58349"/>
    </ligand>
</feature>
<evidence type="ECO:0000256" key="14">
    <source>
        <dbReference type="PIRSR" id="PIRSR006769-1"/>
    </source>
</evidence>
<feature type="domain" description="CMP/dCMP-type deaminase" evidence="17">
    <location>
        <begin position="3"/>
        <end position="127"/>
    </location>
</feature>
<evidence type="ECO:0000256" key="15">
    <source>
        <dbReference type="PIRSR" id="PIRSR006769-2"/>
    </source>
</evidence>
<protein>
    <recommendedName>
        <fullName evidence="13">Riboflavin biosynthesis protein RibD</fullName>
    </recommendedName>
    <domain>
        <recommendedName>
            <fullName evidence="13">Diaminohydroxyphosphoribosylaminopyrimidine deaminase</fullName>
            <shortName evidence="13">DRAP deaminase</shortName>
            <ecNumber evidence="13">3.5.4.26</ecNumber>
        </recommendedName>
        <alternativeName>
            <fullName evidence="13">Riboflavin-specific deaminase</fullName>
        </alternativeName>
    </domain>
    <domain>
        <recommendedName>
            <fullName evidence="13">5-amino-6-(5-phosphoribosylamino)uracil reductase</fullName>
            <ecNumber evidence="13">1.1.1.193</ecNumber>
        </recommendedName>
        <alternativeName>
            <fullName evidence="13">HTP reductase</fullName>
        </alternativeName>
    </domain>
</protein>
<keyword evidence="9 13" id="KW-0862">Zinc</keyword>
<dbReference type="GO" id="GO:0008270">
    <property type="term" value="F:zinc ion binding"/>
    <property type="evidence" value="ECO:0007669"/>
    <property type="project" value="InterPro"/>
</dbReference>
<feature type="binding site" evidence="16">
    <location>
        <position position="52"/>
    </location>
    <ligand>
        <name>Zn(2+)</name>
        <dbReference type="ChEBI" id="CHEBI:29105"/>
        <note>catalytic</note>
    </ligand>
</feature>
<organism evidence="18 19">
    <name type="scientific">Candidatus Nomurabacteria bacterium RIFCSPHIGHO2_01_FULL_39_10</name>
    <dbReference type="NCBI Taxonomy" id="1801733"/>
    <lineage>
        <taxon>Bacteria</taxon>
        <taxon>Candidatus Nomuraibacteriota</taxon>
    </lineage>
</organism>
<dbReference type="PIRSF" id="PIRSF006769">
    <property type="entry name" value="RibD"/>
    <property type="match status" value="1"/>
</dbReference>
<feature type="binding site" evidence="15">
    <location>
        <position position="216"/>
    </location>
    <ligand>
        <name>substrate</name>
    </ligand>
</feature>
<comment type="catalytic activity">
    <reaction evidence="13">
        <text>2,5-diamino-6-hydroxy-4-(5-phosphoribosylamino)-pyrimidine + H2O + H(+) = 5-amino-6-(5-phospho-D-ribosylamino)uracil + NH4(+)</text>
        <dbReference type="Rhea" id="RHEA:21868"/>
        <dbReference type="ChEBI" id="CHEBI:15377"/>
        <dbReference type="ChEBI" id="CHEBI:15378"/>
        <dbReference type="ChEBI" id="CHEBI:28938"/>
        <dbReference type="ChEBI" id="CHEBI:58453"/>
        <dbReference type="ChEBI" id="CHEBI:58614"/>
        <dbReference type="EC" id="3.5.4.26"/>
    </reaction>
</comment>
<feature type="active site" description="Proton donor" evidence="14">
    <location>
        <position position="54"/>
    </location>
</feature>
<dbReference type="PROSITE" id="PS00903">
    <property type="entry name" value="CYT_DCMP_DEAMINASES_1"/>
    <property type="match status" value="1"/>
</dbReference>
<dbReference type="Proteomes" id="UP000178700">
    <property type="component" value="Unassembled WGS sequence"/>
</dbReference>
<evidence type="ECO:0000256" key="13">
    <source>
        <dbReference type="PIRNR" id="PIRNR006769"/>
    </source>
</evidence>
<proteinExistence type="inferred from homology"/>
<comment type="similarity">
    <text evidence="5 13">In the C-terminal section; belongs to the HTP reductase family.</text>
</comment>
<evidence type="ECO:0000256" key="10">
    <source>
        <dbReference type="ARBA" id="ARBA00022857"/>
    </source>
</evidence>
<dbReference type="PANTHER" id="PTHR38011:SF7">
    <property type="entry name" value="2,5-DIAMINO-6-RIBOSYLAMINO-4(3H)-PYRIMIDINONE 5'-PHOSPHATE REDUCTASE"/>
    <property type="match status" value="1"/>
</dbReference>
<dbReference type="PROSITE" id="PS51747">
    <property type="entry name" value="CYT_DCMP_DEAMINASES_2"/>
    <property type="match status" value="1"/>
</dbReference>
<dbReference type="EC" id="3.5.4.26" evidence="13"/>
<evidence type="ECO:0000259" key="17">
    <source>
        <dbReference type="PROSITE" id="PS51747"/>
    </source>
</evidence>
<sequence>MRVKNEKYMRLCLKLAREGLGFVAPNPMVGSVIVAGGKIIGRGYHQKFGQAHAEVNAVNLVADKKLLKKATLYVNLEPCSHFGKTPPCVDLIIKHKIPRVVVGCVDTFAKVNGKGIKKLKKSGIDVKTGVLESECRILNKTFFTYHEKKRPYIILKWAQTADGFIDRKRVFGSPQKAMQISGQKFKILAHKLRSEVQAIMVGTNTALLDNPRLTTREVKGSPRLVSGGARNPLRVTIDKDLKIPKHFNLLDKSTPTIIFTAVNHTPKHNLEFVKINFHRHGGASRKKIIPQILKELYKRNIQSLLVEGGAELLNSFIENNLWDETRVFTSKKKIKDGVPAPVLKLV</sequence>
<keyword evidence="8 13" id="KW-0378">Hydrolase</keyword>
<accession>A0A1F6VAE5</accession>
<comment type="function">
    <text evidence="1 13">Converts 2,5-diamino-6-(ribosylamino)-4(3h)-pyrimidinone 5'-phosphate into 5-amino-6-(ribosylamino)-2,4(1h,3h)-pyrimidinedione 5'-phosphate.</text>
</comment>
<dbReference type="FunFam" id="3.40.140.10:FF:000025">
    <property type="entry name" value="Riboflavin biosynthesis protein RibD"/>
    <property type="match status" value="1"/>
</dbReference>
<dbReference type="GO" id="GO:0009231">
    <property type="term" value="P:riboflavin biosynthetic process"/>
    <property type="evidence" value="ECO:0007669"/>
    <property type="project" value="UniProtKB-UniPathway"/>
</dbReference>
<feature type="binding site" evidence="15">
    <location>
        <position position="158"/>
    </location>
    <ligand>
        <name>NADP(+)</name>
        <dbReference type="ChEBI" id="CHEBI:58349"/>
    </ligand>
</feature>
<evidence type="ECO:0000313" key="19">
    <source>
        <dbReference type="Proteomes" id="UP000178700"/>
    </source>
</evidence>
<dbReference type="EC" id="1.1.1.193" evidence="13"/>
<dbReference type="Pfam" id="PF01872">
    <property type="entry name" value="RibD_C"/>
    <property type="match status" value="1"/>
</dbReference>
<dbReference type="NCBIfam" id="TIGR00326">
    <property type="entry name" value="eubact_ribD"/>
    <property type="match status" value="1"/>
</dbReference>
<evidence type="ECO:0000256" key="2">
    <source>
        <dbReference type="ARBA" id="ARBA00004882"/>
    </source>
</evidence>
<comment type="pathway">
    <text evidence="3 13">Cofactor biosynthesis; riboflavin biosynthesis; 5-amino-6-(D-ribitylamino)uracil from GTP: step 3/4.</text>
</comment>
<feature type="binding site" evidence="15">
    <location>
        <position position="209"/>
    </location>
    <ligand>
        <name>NADP(+)</name>
        <dbReference type="ChEBI" id="CHEBI:58349"/>
    </ligand>
</feature>
<feature type="binding site" evidence="15">
    <location>
        <position position="307"/>
    </location>
    <ligand>
        <name>substrate</name>
    </ligand>
</feature>
<feature type="binding site" evidence="16">
    <location>
        <position position="88"/>
    </location>
    <ligand>
        <name>Zn(2+)</name>
        <dbReference type="ChEBI" id="CHEBI:29105"/>
        <note>catalytic</note>
    </ligand>
</feature>
<dbReference type="AlphaFoldDB" id="A0A1F6VAE5"/>
<dbReference type="InterPro" id="IPR002125">
    <property type="entry name" value="CMP_dCMP_dom"/>
</dbReference>
<keyword evidence="6 13" id="KW-0686">Riboflavin biosynthesis</keyword>
<dbReference type="Pfam" id="PF00383">
    <property type="entry name" value="dCMP_cyt_deam_1"/>
    <property type="match status" value="1"/>
</dbReference>
<keyword evidence="11 13" id="KW-0560">Oxidoreductase</keyword>
<dbReference type="PANTHER" id="PTHR38011">
    <property type="entry name" value="DIHYDROFOLATE REDUCTASE FAMILY PROTEIN (AFU_ORTHOLOGUE AFUA_8G06820)"/>
    <property type="match status" value="1"/>
</dbReference>
<evidence type="ECO:0000256" key="5">
    <source>
        <dbReference type="ARBA" id="ARBA00007417"/>
    </source>
</evidence>
<dbReference type="SUPFAM" id="SSF53597">
    <property type="entry name" value="Dihydrofolate reductase-like"/>
    <property type="match status" value="1"/>
</dbReference>
<evidence type="ECO:0000256" key="16">
    <source>
        <dbReference type="PIRSR" id="PIRSR006769-3"/>
    </source>
</evidence>
<dbReference type="InterPro" id="IPR016192">
    <property type="entry name" value="APOBEC/CMP_deaminase_Zn-bd"/>
</dbReference>
<keyword evidence="12" id="KW-0511">Multifunctional enzyme</keyword>
<comment type="cofactor">
    <cofactor evidence="13 16">
        <name>Zn(2+)</name>
        <dbReference type="ChEBI" id="CHEBI:29105"/>
    </cofactor>
    <text evidence="13 16">Binds 1 zinc ion.</text>
</comment>
<feature type="binding site" evidence="15">
    <location>
        <begin position="309"/>
        <end position="315"/>
    </location>
    <ligand>
        <name>NADP(+)</name>
        <dbReference type="ChEBI" id="CHEBI:58349"/>
    </ligand>
</feature>
<dbReference type="InterPro" id="IPR016193">
    <property type="entry name" value="Cytidine_deaminase-like"/>
</dbReference>
<comment type="pathway">
    <text evidence="2 13">Cofactor biosynthesis; riboflavin biosynthesis; 5-amino-6-(D-ribitylamino)uracil from GTP: step 2/4.</text>
</comment>
<dbReference type="InterPro" id="IPR024072">
    <property type="entry name" value="DHFR-like_dom_sf"/>
</dbReference>
<evidence type="ECO:0000256" key="1">
    <source>
        <dbReference type="ARBA" id="ARBA00002151"/>
    </source>
</evidence>
<comment type="similarity">
    <text evidence="4 13">In the N-terminal section; belongs to the cytidine and deoxycytidylate deaminase family.</text>
</comment>
<keyword evidence="10 13" id="KW-0521">NADP</keyword>
<evidence type="ECO:0000256" key="11">
    <source>
        <dbReference type="ARBA" id="ARBA00023002"/>
    </source>
</evidence>
<evidence type="ECO:0000256" key="9">
    <source>
        <dbReference type="ARBA" id="ARBA00022833"/>
    </source>
</evidence>
<dbReference type="Gene3D" id="3.40.140.10">
    <property type="entry name" value="Cytidine Deaminase, domain 2"/>
    <property type="match status" value="1"/>
</dbReference>
<evidence type="ECO:0000256" key="4">
    <source>
        <dbReference type="ARBA" id="ARBA00005259"/>
    </source>
</evidence>
<dbReference type="InterPro" id="IPR004794">
    <property type="entry name" value="Eubact_RibD"/>
</dbReference>